<name>A0A8H7PJM5_9FUNG</name>
<dbReference type="EMBL" id="JAEPRA010000015">
    <property type="protein sequence ID" value="KAG2175136.1"/>
    <property type="molecule type" value="Genomic_DNA"/>
</dbReference>
<evidence type="ECO:0000256" key="1">
    <source>
        <dbReference type="SAM" id="Phobius"/>
    </source>
</evidence>
<feature type="transmembrane region" description="Helical" evidence="1">
    <location>
        <begin position="389"/>
        <end position="405"/>
    </location>
</feature>
<comment type="caution">
    <text evidence="2">The sequence shown here is derived from an EMBL/GenBank/DDBJ whole genome shotgun (WGS) entry which is preliminary data.</text>
</comment>
<proteinExistence type="predicted"/>
<accession>A0A8H7PJM5</accession>
<keyword evidence="1" id="KW-1133">Transmembrane helix</keyword>
<keyword evidence="1" id="KW-0812">Transmembrane</keyword>
<dbReference type="Proteomes" id="UP000612746">
    <property type="component" value="Unassembled WGS sequence"/>
</dbReference>
<reference evidence="2" key="1">
    <citation type="submission" date="2020-12" db="EMBL/GenBank/DDBJ databases">
        <title>Metabolic potential, ecology and presence of endohyphal bacteria is reflected in genomic diversity of Mucoromycotina.</title>
        <authorList>
            <person name="Muszewska A."/>
            <person name="Okrasinska A."/>
            <person name="Steczkiewicz K."/>
            <person name="Drgas O."/>
            <person name="Orlowska M."/>
            <person name="Perlinska-Lenart U."/>
            <person name="Aleksandrzak-Piekarczyk T."/>
            <person name="Szatraj K."/>
            <person name="Zielenkiewicz U."/>
            <person name="Pilsyk S."/>
            <person name="Malc E."/>
            <person name="Mieczkowski P."/>
            <person name="Kruszewska J.S."/>
            <person name="Biernat P."/>
            <person name="Pawlowska J."/>
        </authorList>
    </citation>
    <scope>NUCLEOTIDE SEQUENCE</scope>
    <source>
        <strain evidence="2">WA0000051536</strain>
    </source>
</reference>
<evidence type="ECO:0000313" key="2">
    <source>
        <dbReference type="EMBL" id="KAG2175136.1"/>
    </source>
</evidence>
<keyword evidence="1" id="KW-0472">Membrane</keyword>
<protein>
    <submittedName>
        <fullName evidence="2">Uncharacterized protein</fullName>
    </submittedName>
</protein>
<dbReference type="OrthoDB" id="2504162at2759"/>
<keyword evidence="3" id="KW-1185">Reference proteome</keyword>
<evidence type="ECO:0000313" key="3">
    <source>
        <dbReference type="Proteomes" id="UP000612746"/>
    </source>
</evidence>
<sequence>MAPALLRFELLFDWTSKDEDLFSFQQAAMYPTFACTFNDHTIYRIIDHQLVHTHRISIAQLWRACGLTVTEGLFLFDLRRTDYETDFAVSCFPFRDVWVTVPVARMIAQKLAVEDKLTHFLDPAIDKVFSHYSLERGDLIHNWKVDSIADAVYSTRAIIDAPFYRATLLPNNRKVRTQIARTAQPGVVMRDRMEDGLILWQVTAYEGFVKSQEKQNANDTLQEATNDQVTLYEATWDAFQGILCDVKNIDRPDVDLKQARVLSDSIMLGNMPLRREYLAQSSSLLQVYTSTIAAKIAQELAHKNLQTSPPPTIPATHTESSDIDILSPGRAGALLHERMDVLEHMLQKTAVQNMDRSKDIDELNAQIATMKQQIHEIGFRNTQAGGRRVLEVLIVLIIVFLGYYYKLYIM</sequence>
<gene>
    <name evidence="2" type="ORF">INT44_007624</name>
</gene>
<organism evidence="2 3">
    <name type="scientific">Umbelopsis vinacea</name>
    <dbReference type="NCBI Taxonomy" id="44442"/>
    <lineage>
        <taxon>Eukaryota</taxon>
        <taxon>Fungi</taxon>
        <taxon>Fungi incertae sedis</taxon>
        <taxon>Mucoromycota</taxon>
        <taxon>Mucoromycotina</taxon>
        <taxon>Umbelopsidomycetes</taxon>
        <taxon>Umbelopsidales</taxon>
        <taxon>Umbelopsidaceae</taxon>
        <taxon>Umbelopsis</taxon>
    </lineage>
</organism>
<dbReference type="AlphaFoldDB" id="A0A8H7PJM5"/>